<keyword evidence="2" id="KW-1185">Reference proteome</keyword>
<accession>A0A1V3I6E2</accession>
<gene>
    <name evidence="1" type="ORF">BKK48_09685</name>
</gene>
<evidence type="ECO:0000313" key="1">
    <source>
        <dbReference type="EMBL" id="OOF35536.1"/>
    </source>
</evidence>
<dbReference type="RefSeq" id="WP_077428277.1">
    <property type="nucleotide sequence ID" value="NZ_MLHH01000033.1"/>
</dbReference>
<dbReference type="STRING" id="1908258.BKK48_09685"/>
<dbReference type="Proteomes" id="UP000189437">
    <property type="component" value="Unassembled WGS sequence"/>
</dbReference>
<protein>
    <submittedName>
        <fullName evidence="1">Uncharacterized protein</fullName>
    </submittedName>
</protein>
<dbReference type="AlphaFoldDB" id="A0A1V3I6E2"/>
<evidence type="ECO:0000313" key="2">
    <source>
        <dbReference type="Proteomes" id="UP000189437"/>
    </source>
</evidence>
<organism evidence="1 2">
    <name type="scientific">Rodentibacter heidelbergensis</name>
    <dbReference type="NCBI Taxonomy" id="1908258"/>
    <lineage>
        <taxon>Bacteria</taxon>
        <taxon>Pseudomonadati</taxon>
        <taxon>Pseudomonadota</taxon>
        <taxon>Gammaproteobacteria</taxon>
        <taxon>Pasteurellales</taxon>
        <taxon>Pasteurellaceae</taxon>
        <taxon>Rodentibacter</taxon>
    </lineage>
</organism>
<name>A0A1V3I6E2_9PAST</name>
<comment type="caution">
    <text evidence="1">The sequence shown here is derived from an EMBL/GenBank/DDBJ whole genome shotgun (WGS) entry which is preliminary data.</text>
</comment>
<proteinExistence type="predicted"/>
<dbReference type="EMBL" id="MLHH01000033">
    <property type="protein sequence ID" value="OOF35536.1"/>
    <property type="molecule type" value="Genomic_DNA"/>
</dbReference>
<sequence length="158" mass="18897">MLGKFNDNYPRAYEDIIEDWLEGHGWDSWFFKMKGLKLVMDYYNFDSGFLGSETVIENCNSGFLVKQKETIKVTSDRITRHYDTYVNTVCNPYTLLEYTSYELEDIDKYFDEEVITELYGEEVLIRDEKRFLSEEANEIILRLGKEAHLRYQEENKTM</sequence>
<reference evidence="1 2" key="1">
    <citation type="submission" date="2016-10" db="EMBL/GenBank/DDBJ databases">
        <title>Rodentibacter gen. nov. and new species.</title>
        <authorList>
            <person name="Christensen H."/>
        </authorList>
    </citation>
    <scope>NUCLEOTIDE SEQUENCE [LARGE SCALE GENOMIC DNA]</scope>
    <source>
        <strain evidence="1 2">Ac69</strain>
    </source>
</reference>